<evidence type="ECO:0000256" key="6">
    <source>
        <dbReference type="ARBA" id="ARBA00048448"/>
    </source>
</evidence>
<keyword evidence="9" id="KW-0285">Flavoprotein</keyword>
<evidence type="ECO:0000256" key="2">
    <source>
        <dbReference type="ARBA" id="ARBA00004362"/>
    </source>
</evidence>
<comment type="function">
    <text evidence="5">Catalyzes the oxidative deamination of primary and some secondary amines such as neurotransmitters, and exogenous amines including the tertiary amine, neurotoxin 1-methyl-4-phenyl-1,2,3,6-tetrahydropyridine (MPTP), with concomitant reduction of oxygen to hydrogen peroxide and participates in the metabolism of neuroactive and vasoactive amines in the central nervous system and peripheral tissues. Preferentially degrades benzylamine and phenylethylamine.</text>
</comment>
<gene>
    <name evidence="11" type="ORF">KUTeg_012508</name>
</gene>
<evidence type="ECO:0000256" key="8">
    <source>
        <dbReference type="ARBA" id="ARBA00049430"/>
    </source>
</evidence>
<keyword evidence="4 9" id="KW-0560">Oxidoreductase</keyword>
<evidence type="ECO:0000313" key="12">
    <source>
        <dbReference type="Proteomes" id="UP001217089"/>
    </source>
</evidence>
<accession>A0ABQ9EZS1</accession>
<dbReference type="Gene3D" id="3.50.50.60">
    <property type="entry name" value="FAD/NAD(P)-binding domain"/>
    <property type="match status" value="1"/>
</dbReference>
<dbReference type="InterPro" id="IPR001613">
    <property type="entry name" value="Flavin_amine_oxidase"/>
</dbReference>
<dbReference type="PANTHER" id="PTHR43563">
    <property type="entry name" value="AMINE OXIDASE"/>
    <property type="match status" value="1"/>
</dbReference>
<comment type="catalytic activity">
    <reaction evidence="8">
        <text>N-acetylputrescine + O2 + H2O = 4-acetamidobutanal + H2O2 + NH4(+)</text>
        <dbReference type="Rhea" id="RHEA:70283"/>
        <dbReference type="ChEBI" id="CHEBI:7386"/>
        <dbReference type="ChEBI" id="CHEBI:15377"/>
        <dbReference type="ChEBI" id="CHEBI:15379"/>
        <dbReference type="ChEBI" id="CHEBI:16240"/>
        <dbReference type="ChEBI" id="CHEBI:28938"/>
        <dbReference type="ChEBI" id="CHEBI:58263"/>
    </reaction>
    <physiologicalReaction direction="left-to-right" evidence="8">
        <dbReference type="Rhea" id="RHEA:70284"/>
    </physiologicalReaction>
</comment>
<evidence type="ECO:0000256" key="5">
    <source>
        <dbReference type="ARBA" id="ARBA00045409"/>
    </source>
</evidence>
<keyword evidence="9" id="KW-0274">FAD</keyword>
<keyword evidence="12" id="KW-1185">Reference proteome</keyword>
<comment type="similarity">
    <text evidence="3 9">Belongs to the flavin monoamine oxidase family.</text>
</comment>
<comment type="subcellular location">
    <subcellularLocation>
        <location evidence="2">Mitochondrion outer membrane</location>
        <topology evidence="2">Single-pass type IV membrane protein</topology>
        <orientation evidence="2">Cytoplasmic side</orientation>
    </subcellularLocation>
</comment>
<comment type="catalytic activity">
    <reaction evidence="7">
        <text>benzylamine + O2 + H2O = benzaldehyde + H2O2 + NH4(+)</text>
        <dbReference type="Rhea" id="RHEA:59424"/>
        <dbReference type="ChEBI" id="CHEBI:15377"/>
        <dbReference type="ChEBI" id="CHEBI:15379"/>
        <dbReference type="ChEBI" id="CHEBI:16240"/>
        <dbReference type="ChEBI" id="CHEBI:17169"/>
        <dbReference type="ChEBI" id="CHEBI:28938"/>
        <dbReference type="ChEBI" id="CHEBI:225238"/>
    </reaction>
    <physiologicalReaction direction="left-to-right" evidence="7">
        <dbReference type="Rhea" id="RHEA:59425"/>
    </physiologicalReaction>
</comment>
<protein>
    <recommendedName>
        <fullName evidence="9">Amine oxidase</fullName>
        <ecNumber evidence="9">1.4.3.-</ecNumber>
    </recommendedName>
</protein>
<evidence type="ECO:0000256" key="3">
    <source>
        <dbReference type="ARBA" id="ARBA00005995"/>
    </source>
</evidence>
<comment type="caution">
    <text evidence="11">The sequence shown here is derived from an EMBL/GenBank/DDBJ whole genome shotgun (WGS) entry which is preliminary data.</text>
</comment>
<reference evidence="11 12" key="1">
    <citation type="submission" date="2022-12" db="EMBL/GenBank/DDBJ databases">
        <title>Chromosome-level genome of Tegillarca granosa.</title>
        <authorList>
            <person name="Kim J."/>
        </authorList>
    </citation>
    <scope>NUCLEOTIDE SEQUENCE [LARGE SCALE GENOMIC DNA]</scope>
    <source>
        <strain evidence="11">Teg-2019</strain>
        <tissue evidence="11">Adductor muscle</tissue>
    </source>
</reference>
<dbReference type="EC" id="1.4.3.-" evidence="9"/>
<dbReference type="InterPro" id="IPR050703">
    <property type="entry name" value="Flavin_MAO"/>
</dbReference>
<dbReference type="SUPFAM" id="SSF51905">
    <property type="entry name" value="FAD/NAD(P)-binding domain"/>
    <property type="match status" value="1"/>
</dbReference>
<dbReference type="PANTHER" id="PTHR43563:SF1">
    <property type="entry name" value="AMINE OXIDASE [FLAVIN-CONTAINING] B"/>
    <property type="match status" value="1"/>
</dbReference>
<feature type="domain" description="Amine oxidase" evidence="10">
    <location>
        <begin position="18"/>
        <end position="345"/>
    </location>
</feature>
<dbReference type="SUPFAM" id="SSF54373">
    <property type="entry name" value="FAD-linked reductases, C-terminal domain"/>
    <property type="match status" value="1"/>
</dbReference>
<evidence type="ECO:0000259" key="10">
    <source>
        <dbReference type="Pfam" id="PF01593"/>
    </source>
</evidence>
<comment type="cofactor">
    <cofactor evidence="1 9">
        <name>FAD</name>
        <dbReference type="ChEBI" id="CHEBI:57692"/>
    </cofactor>
</comment>
<dbReference type="EMBL" id="JARBDR010000640">
    <property type="protein sequence ID" value="KAJ8310643.1"/>
    <property type="molecule type" value="Genomic_DNA"/>
</dbReference>
<evidence type="ECO:0000256" key="1">
    <source>
        <dbReference type="ARBA" id="ARBA00001974"/>
    </source>
</evidence>
<sequence>MIPPVWNPIKILDLNHIRRSLDMMAKQVPTSSPWTADKADEWDSLTVEHYLDKTCWTRFSKDLVRLFVRTTLTAEPHEVSLLFLLWYINCGGGIDSLCSITNGAQEKKIEGGSQQVCEKLAKKLEGKIKLSNPVIAIEQQNDVAIVTDLHGKKYKAKYIISAIPQTYLNHITFRPPLPAVKQQLIQRMPMGAVFKTIMFYPTVFWRNFGLNGSSVTNFGPVAYTIDDTKPNEESPAIMGFIDADRAREMNEMTREKRLDTIKEYYAEAFKSNQFFNPIGYVEKNWMEEDYLGGVFYMPPGALSKYGRMLRNPIQRVHFAGTETATQWVGYMDGAVQAGERAAKEIQMATHIDQLAHITLTI</sequence>
<evidence type="ECO:0000256" key="9">
    <source>
        <dbReference type="RuleBase" id="RU362067"/>
    </source>
</evidence>
<dbReference type="InterPro" id="IPR036188">
    <property type="entry name" value="FAD/NAD-bd_sf"/>
</dbReference>
<comment type="catalytic activity">
    <reaction evidence="6">
        <text>a secondary aliphatic amine + O2 + H2O = a primary amine + an aldehyde + H2O2</text>
        <dbReference type="Rhea" id="RHEA:26414"/>
        <dbReference type="ChEBI" id="CHEBI:15377"/>
        <dbReference type="ChEBI" id="CHEBI:15379"/>
        <dbReference type="ChEBI" id="CHEBI:16240"/>
        <dbReference type="ChEBI" id="CHEBI:17478"/>
        <dbReference type="ChEBI" id="CHEBI:58855"/>
        <dbReference type="ChEBI" id="CHEBI:65296"/>
        <dbReference type="EC" id="1.4.3.4"/>
    </reaction>
</comment>
<evidence type="ECO:0000256" key="4">
    <source>
        <dbReference type="ARBA" id="ARBA00023002"/>
    </source>
</evidence>
<organism evidence="11 12">
    <name type="scientific">Tegillarca granosa</name>
    <name type="common">Malaysian cockle</name>
    <name type="synonym">Anadara granosa</name>
    <dbReference type="NCBI Taxonomy" id="220873"/>
    <lineage>
        <taxon>Eukaryota</taxon>
        <taxon>Metazoa</taxon>
        <taxon>Spiralia</taxon>
        <taxon>Lophotrochozoa</taxon>
        <taxon>Mollusca</taxon>
        <taxon>Bivalvia</taxon>
        <taxon>Autobranchia</taxon>
        <taxon>Pteriomorphia</taxon>
        <taxon>Arcoida</taxon>
        <taxon>Arcoidea</taxon>
        <taxon>Arcidae</taxon>
        <taxon>Tegillarca</taxon>
    </lineage>
</organism>
<dbReference type="Proteomes" id="UP001217089">
    <property type="component" value="Unassembled WGS sequence"/>
</dbReference>
<evidence type="ECO:0000313" key="11">
    <source>
        <dbReference type="EMBL" id="KAJ8310643.1"/>
    </source>
</evidence>
<dbReference type="InterPro" id="IPR002937">
    <property type="entry name" value="Amino_oxidase"/>
</dbReference>
<proteinExistence type="inferred from homology"/>
<name>A0ABQ9EZS1_TEGGR</name>
<dbReference type="Pfam" id="PF01593">
    <property type="entry name" value="Amino_oxidase"/>
    <property type="match status" value="1"/>
</dbReference>
<evidence type="ECO:0000256" key="7">
    <source>
        <dbReference type="ARBA" id="ARBA00049354"/>
    </source>
</evidence>
<dbReference type="PRINTS" id="PR00757">
    <property type="entry name" value="AMINEOXDASEF"/>
</dbReference>